<feature type="compositionally biased region" description="Polar residues" evidence="1">
    <location>
        <begin position="73"/>
        <end position="86"/>
    </location>
</feature>
<evidence type="ECO:0000313" key="2">
    <source>
        <dbReference type="EMBL" id="KAF5870299.1"/>
    </source>
</evidence>
<accession>A0A8H6EFC4</accession>
<reference evidence="2 3" key="1">
    <citation type="journal article" date="2020" name="Phytopathology">
        <title>A high-quality genome resource of Botrytis fragariae, a new and rapidly spreading fungal pathogen causing strawberry gray mold in the U.S.A.</title>
        <authorList>
            <person name="Wu Y."/>
            <person name="Saski C.A."/>
            <person name="Schnabel G."/>
            <person name="Xiao S."/>
            <person name="Hu M."/>
        </authorList>
    </citation>
    <scope>NUCLEOTIDE SEQUENCE [LARGE SCALE GENOMIC DNA]</scope>
    <source>
        <strain evidence="2 3">BVB16</strain>
    </source>
</reference>
<keyword evidence="3" id="KW-1185">Reference proteome</keyword>
<protein>
    <submittedName>
        <fullName evidence="2">Putative grisea protein</fullName>
    </submittedName>
</protein>
<dbReference type="GeneID" id="59263715"/>
<evidence type="ECO:0000313" key="3">
    <source>
        <dbReference type="Proteomes" id="UP000531561"/>
    </source>
</evidence>
<evidence type="ECO:0000256" key="1">
    <source>
        <dbReference type="SAM" id="MobiDB-lite"/>
    </source>
</evidence>
<feature type="region of interest" description="Disordered" evidence="1">
    <location>
        <begin position="1"/>
        <end position="90"/>
    </location>
</feature>
<dbReference type="AlphaFoldDB" id="A0A8H6EFC4"/>
<dbReference type="EMBL" id="JABFCT010000014">
    <property type="protein sequence ID" value="KAF5870299.1"/>
    <property type="molecule type" value="Genomic_DNA"/>
</dbReference>
<dbReference type="OrthoDB" id="5600085at2759"/>
<gene>
    <name evidence="2" type="ORF">Bfra_009683</name>
</gene>
<proteinExistence type="predicted"/>
<dbReference type="Proteomes" id="UP000531561">
    <property type="component" value="Unassembled WGS sequence"/>
</dbReference>
<dbReference type="RefSeq" id="XP_037189246.1">
    <property type="nucleotide sequence ID" value="XM_037340023.1"/>
</dbReference>
<organism evidence="2 3">
    <name type="scientific">Botrytis fragariae</name>
    <dbReference type="NCBI Taxonomy" id="1964551"/>
    <lineage>
        <taxon>Eukaryota</taxon>
        <taxon>Fungi</taxon>
        <taxon>Dikarya</taxon>
        <taxon>Ascomycota</taxon>
        <taxon>Pezizomycotina</taxon>
        <taxon>Leotiomycetes</taxon>
        <taxon>Helotiales</taxon>
        <taxon>Sclerotiniaceae</taxon>
        <taxon>Botrytis</taxon>
    </lineage>
</organism>
<name>A0A8H6EFC4_9HELO</name>
<comment type="caution">
    <text evidence="2">The sequence shown here is derived from an EMBL/GenBank/DDBJ whole genome shotgun (WGS) entry which is preliminary data.</text>
</comment>
<sequence length="167" mass="18491">MSKSVGYDARESLNVIATMGKHVSRTESKKGKIKAKKGGIGDAQKNRVKRRAKDRKSSSSRKTSSPSPKCPVSDQQEVLEDSSNTEPELILDPTQPRIFISSSIPIPAISNFLPPITTLNHQVQDHDLVAPQNLCADHSPSCIFHHQHQNDQAGLRTPFSSPFLRYH</sequence>